<dbReference type="GO" id="GO:0032259">
    <property type="term" value="P:methylation"/>
    <property type="evidence" value="ECO:0007669"/>
    <property type="project" value="UniProtKB-KW"/>
</dbReference>
<accession>A0A9W7W4F8</accession>
<evidence type="ECO:0000256" key="2">
    <source>
        <dbReference type="ARBA" id="ARBA00022603"/>
    </source>
</evidence>
<gene>
    <name evidence="5" type="ORF">Tdes44962_MAKER01937</name>
</gene>
<dbReference type="Pfam" id="PF08241">
    <property type="entry name" value="Methyltransf_11"/>
    <property type="match status" value="1"/>
</dbReference>
<organism evidence="5 6">
    <name type="scientific">Teratosphaeria destructans</name>
    <dbReference type="NCBI Taxonomy" id="418781"/>
    <lineage>
        <taxon>Eukaryota</taxon>
        <taxon>Fungi</taxon>
        <taxon>Dikarya</taxon>
        <taxon>Ascomycota</taxon>
        <taxon>Pezizomycotina</taxon>
        <taxon>Dothideomycetes</taxon>
        <taxon>Dothideomycetidae</taxon>
        <taxon>Mycosphaerellales</taxon>
        <taxon>Teratosphaeriaceae</taxon>
        <taxon>Teratosphaeria</taxon>
    </lineage>
</organism>
<reference evidence="5 6" key="2">
    <citation type="journal article" date="2021" name="Curr. Genet.">
        <title>Genetic response to nitrogen starvation in the aggressive Eucalyptus foliar pathogen Teratosphaeria destructans.</title>
        <authorList>
            <person name="Havenga M."/>
            <person name="Wingfield B.D."/>
            <person name="Wingfield M.J."/>
            <person name="Dreyer L.L."/>
            <person name="Roets F."/>
            <person name="Aylward J."/>
        </authorList>
    </citation>
    <scope>NUCLEOTIDE SEQUENCE [LARGE SCALE GENOMIC DNA]</scope>
    <source>
        <strain evidence="5">CMW44962</strain>
    </source>
</reference>
<keyword evidence="6" id="KW-1185">Reference proteome</keyword>
<evidence type="ECO:0000313" key="5">
    <source>
        <dbReference type="EMBL" id="KAH9836018.1"/>
    </source>
</evidence>
<evidence type="ECO:0000256" key="1">
    <source>
        <dbReference type="ARBA" id="ARBA00008361"/>
    </source>
</evidence>
<dbReference type="InterPro" id="IPR013216">
    <property type="entry name" value="Methyltransf_11"/>
</dbReference>
<keyword evidence="3" id="KW-0808">Transferase</keyword>
<dbReference type="GO" id="GO:0008757">
    <property type="term" value="F:S-adenosylmethionine-dependent methyltransferase activity"/>
    <property type="evidence" value="ECO:0007669"/>
    <property type="project" value="InterPro"/>
</dbReference>
<comment type="caution">
    <text evidence="5">The sequence shown here is derived from an EMBL/GenBank/DDBJ whole genome shotgun (WGS) entry which is preliminary data.</text>
</comment>
<dbReference type="EMBL" id="RIBY02000890">
    <property type="protein sequence ID" value="KAH9836018.1"/>
    <property type="molecule type" value="Genomic_DNA"/>
</dbReference>
<dbReference type="Proteomes" id="UP001138500">
    <property type="component" value="Unassembled WGS sequence"/>
</dbReference>
<reference evidence="5 6" key="1">
    <citation type="journal article" date="2018" name="IMA Fungus">
        <title>IMA Genome-F 10: Nine draft genome sequences of Claviceps purpurea s.lat., including C. arundinis, C. humidiphila, and C. cf. spartinae, pseudomolecules for the pitch canker pathogen Fusarium circinatum, draft genome of Davidsoniella eucalypti, Grosmannia galeiformis, Quambalaria eucalypti, and Teratosphaeria destructans.</title>
        <authorList>
            <person name="Wingfield B.D."/>
            <person name="Liu M."/>
            <person name="Nguyen H.D."/>
            <person name="Lane F.A."/>
            <person name="Morgan S.W."/>
            <person name="De Vos L."/>
            <person name="Wilken P.M."/>
            <person name="Duong T.A."/>
            <person name="Aylward J."/>
            <person name="Coetzee M.P."/>
            <person name="Dadej K."/>
            <person name="De Beer Z.W."/>
            <person name="Findlay W."/>
            <person name="Havenga M."/>
            <person name="Kolarik M."/>
            <person name="Menzies J.G."/>
            <person name="Naidoo K."/>
            <person name="Pochopski O."/>
            <person name="Shoukouhi P."/>
            <person name="Santana Q.C."/>
            <person name="Seifert K.A."/>
            <person name="Soal N."/>
            <person name="Steenkamp E.T."/>
            <person name="Tatham C.T."/>
            <person name="van der Nest M.A."/>
            <person name="Wingfield M.J."/>
        </authorList>
    </citation>
    <scope>NUCLEOTIDE SEQUENCE [LARGE SCALE GENOMIC DNA]</scope>
    <source>
        <strain evidence="5">CMW44962</strain>
    </source>
</reference>
<evidence type="ECO:0000313" key="6">
    <source>
        <dbReference type="Proteomes" id="UP001138500"/>
    </source>
</evidence>
<dbReference type="AlphaFoldDB" id="A0A9W7W4F8"/>
<dbReference type="InterPro" id="IPR051052">
    <property type="entry name" value="Diverse_substrate_MTase"/>
</dbReference>
<dbReference type="OrthoDB" id="10027013at2759"/>
<feature type="domain" description="Methyltransferase type 11" evidence="4">
    <location>
        <begin position="68"/>
        <end position="162"/>
    </location>
</feature>
<keyword evidence="2" id="KW-0489">Methyltransferase</keyword>
<dbReference type="PANTHER" id="PTHR44942:SF4">
    <property type="entry name" value="METHYLTRANSFERASE TYPE 11 DOMAIN-CONTAINING PROTEIN"/>
    <property type="match status" value="1"/>
</dbReference>
<proteinExistence type="inferred from homology"/>
<sequence length="330" mass="36835">MPNHIHDTAFRCDPHHGRGNLQSMLNTNPYRPDYPPSTTKLITDYHRAHSNSLRLAHCIGLNPQTTTFLKTLADYFQHIHVSDPDPDNITRARAELGKWYQENWWKAKFSFSATGAEEAELPFAERSVDFCCLMNCAWRAEDVDGMVGAVGRSLTPNGTLVVVEVGVACRVVDDVAVDEAVQNFFRAVGEEMVSGAGNADLRGIEQRNSGVDYVPLLDPYFIQDVTKRIKINVKARSDSPFAISGQEHLVAASRVGPLHREYEYARPDAEAEGWSHVVDAGWFRKHVGSLTHKGNTAPFEQKLKDVEASIRVLEKVVVDWPVAILLATKK</sequence>
<dbReference type="SUPFAM" id="SSF53335">
    <property type="entry name" value="S-adenosyl-L-methionine-dependent methyltransferases"/>
    <property type="match status" value="1"/>
</dbReference>
<dbReference type="PANTHER" id="PTHR44942">
    <property type="entry name" value="METHYLTRANSF_11 DOMAIN-CONTAINING PROTEIN"/>
    <property type="match status" value="1"/>
</dbReference>
<dbReference type="InterPro" id="IPR029063">
    <property type="entry name" value="SAM-dependent_MTases_sf"/>
</dbReference>
<name>A0A9W7W4F8_9PEZI</name>
<protein>
    <submittedName>
        <fullName evidence="5">Methyltransferase gedG-like</fullName>
    </submittedName>
</protein>
<evidence type="ECO:0000259" key="4">
    <source>
        <dbReference type="Pfam" id="PF08241"/>
    </source>
</evidence>
<dbReference type="Gene3D" id="3.40.50.150">
    <property type="entry name" value="Vaccinia Virus protein VP39"/>
    <property type="match status" value="1"/>
</dbReference>
<evidence type="ECO:0000256" key="3">
    <source>
        <dbReference type="ARBA" id="ARBA00022679"/>
    </source>
</evidence>
<comment type="similarity">
    <text evidence="1">Belongs to the methyltransferase superfamily.</text>
</comment>